<proteinExistence type="predicted"/>
<name>V8NM88_OPHHA</name>
<dbReference type="Proteomes" id="UP000018936">
    <property type="component" value="Unassembled WGS sequence"/>
</dbReference>
<protein>
    <submittedName>
        <fullName evidence="2">Uncharacterized protein</fullName>
    </submittedName>
</protein>
<sequence>MLEEATLCPVEMAPDPGDRPVRKPDHWYLGPFPVEAVINPVTYHLKLLATGPSGVPSLPSGSRTAGPVRSANLTLPRQHHMMKTIMISSGMELPNQ</sequence>
<gene>
    <name evidence="2" type="ORF">L345_11176</name>
</gene>
<dbReference type="EMBL" id="AZIM01002929">
    <property type="protein sequence ID" value="ETE63066.1"/>
    <property type="molecule type" value="Genomic_DNA"/>
</dbReference>
<dbReference type="AlphaFoldDB" id="V8NM88"/>
<evidence type="ECO:0000256" key="1">
    <source>
        <dbReference type="SAM" id="MobiDB-lite"/>
    </source>
</evidence>
<comment type="caution">
    <text evidence="2">The sequence shown here is derived from an EMBL/GenBank/DDBJ whole genome shotgun (WGS) entry which is preliminary data.</text>
</comment>
<keyword evidence="3" id="KW-1185">Reference proteome</keyword>
<evidence type="ECO:0000313" key="2">
    <source>
        <dbReference type="EMBL" id="ETE63066.1"/>
    </source>
</evidence>
<feature type="region of interest" description="Disordered" evidence="1">
    <location>
        <begin position="1"/>
        <end position="21"/>
    </location>
</feature>
<organism evidence="2 3">
    <name type="scientific">Ophiophagus hannah</name>
    <name type="common">King cobra</name>
    <name type="synonym">Naja hannah</name>
    <dbReference type="NCBI Taxonomy" id="8665"/>
    <lineage>
        <taxon>Eukaryota</taxon>
        <taxon>Metazoa</taxon>
        <taxon>Chordata</taxon>
        <taxon>Craniata</taxon>
        <taxon>Vertebrata</taxon>
        <taxon>Euteleostomi</taxon>
        <taxon>Lepidosauria</taxon>
        <taxon>Squamata</taxon>
        <taxon>Bifurcata</taxon>
        <taxon>Unidentata</taxon>
        <taxon>Episquamata</taxon>
        <taxon>Toxicofera</taxon>
        <taxon>Serpentes</taxon>
        <taxon>Colubroidea</taxon>
        <taxon>Elapidae</taxon>
        <taxon>Elapinae</taxon>
        <taxon>Ophiophagus</taxon>
    </lineage>
</organism>
<reference evidence="2 3" key="1">
    <citation type="journal article" date="2013" name="Proc. Natl. Acad. Sci. U.S.A.">
        <title>The king cobra genome reveals dynamic gene evolution and adaptation in the snake venom system.</title>
        <authorList>
            <person name="Vonk F.J."/>
            <person name="Casewell N.R."/>
            <person name="Henkel C.V."/>
            <person name="Heimberg A.M."/>
            <person name="Jansen H.J."/>
            <person name="McCleary R.J."/>
            <person name="Kerkkamp H.M."/>
            <person name="Vos R.A."/>
            <person name="Guerreiro I."/>
            <person name="Calvete J.J."/>
            <person name="Wuster W."/>
            <person name="Woods A.E."/>
            <person name="Logan J.M."/>
            <person name="Harrison R.A."/>
            <person name="Castoe T.A."/>
            <person name="de Koning A.P."/>
            <person name="Pollock D.D."/>
            <person name="Yandell M."/>
            <person name="Calderon D."/>
            <person name="Renjifo C."/>
            <person name="Currier R.B."/>
            <person name="Salgado D."/>
            <person name="Pla D."/>
            <person name="Sanz L."/>
            <person name="Hyder A.S."/>
            <person name="Ribeiro J.M."/>
            <person name="Arntzen J.W."/>
            <person name="van den Thillart G.E."/>
            <person name="Boetzer M."/>
            <person name="Pirovano W."/>
            <person name="Dirks R.P."/>
            <person name="Spaink H.P."/>
            <person name="Duboule D."/>
            <person name="McGlinn E."/>
            <person name="Kini R.M."/>
            <person name="Richardson M.K."/>
        </authorList>
    </citation>
    <scope>NUCLEOTIDE SEQUENCE</scope>
    <source>
        <tissue evidence="2">Blood</tissue>
    </source>
</reference>
<accession>V8NM88</accession>
<evidence type="ECO:0000313" key="3">
    <source>
        <dbReference type="Proteomes" id="UP000018936"/>
    </source>
</evidence>
<feature type="non-terminal residue" evidence="2">
    <location>
        <position position="1"/>
    </location>
</feature>